<feature type="compositionally biased region" description="Polar residues" evidence="1">
    <location>
        <begin position="160"/>
        <end position="171"/>
    </location>
</feature>
<dbReference type="AlphaFoldDB" id="A0A559LW60"/>
<proteinExistence type="predicted"/>
<evidence type="ECO:0000259" key="2">
    <source>
        <dbReference type="Pfam" id="PF14420"/>
    </source>
</evidence>
<gene>
    <name evidence="3" type="ORF">Focb16_v008167</name>
</gene>
<protein>
    <recommendedName>
        <fullName evidence="2">Clr5 domain-containing protein</fullName>
    </recommendedName>
</protein>
<comment type="caution">
    <text evidence="3">The sequence shown here is derived from an EMBL/GenBank/DDBJ whole genome shotgun (WGS) entry which is preliminary data.</text>
</comment>
<reference evidence="3 4" key="1">
    <citation type="journal article" date="2019" name="Microbiol. Resour. Announc.">
        <title>High-quality draft genome sequence of Fusarium oxysporum f. sp. cubense strain 160527, a causal agent of Panama disease.</title>
        <authorList>
            <person name="Asai S."/>
            <person name="Ayukawa Y."/>
            <person name="Gan P."/>
            <person name="Masuda S."/>
            <person name="Komatsu K."/>
            <person name="Shirasu K."/>
            <person name="Arie T."/>
        </authorList>
    </citation>
    <scope>NUCLEOTIDE SEQUENCE [LARGE SCALE GENOMIC DNA]</scope>
    <source>
        <strain evidence="3 4">160527</strain>
    </source>
</reference>
<dbReference type="Pfam" id="PF14420">
    <property type="entry name" value="Clr5"/>
    <property type="match status" value="1"/>
</dbReference>
<dbReference type="EMBL" id="SRMI01000001">
    <property type="protein sequence ID" value="TVY79619.1"/>
    <property type="molecule type" value="Genomic_DNA"/>
</dbReference>
<evidence type="ECO:0000313" key="4">
    <source>
        <dbReference type="Proteomes" id="UP000320707"/>
    </source>
</evidence>
<organism evidence="3 4">
    <name type="scientific">Fusarium oxysporum f. sp. cubense</name>
    <dbReference type="NCBI Taxonomy" id="61366"/>
    <lineage>
        <taxon>Eukaryota</taxon>
        <taxon>Fungi</taxon>
        <taxon>Dikarya</taxon>
        <taxon>Ascomycota</taxon>
        <taxon>Pezizomycotina</taxon>
        <taxon>Sordariomycetes</taxon>
        <taxon>Hypocreomycetidae</taxon>
        <taxon>Hypocreales</taxon>
        <taxon>Nectriaceae</taxon>
        <taxon>Fusarium</taxon>
        <taxon>Fusarium oxysporum species complex</taxon>
    </lineage>
</organism>
<dbReference type="Proteomes" id="UP000320707">
    <property type="component" value="Unassembled WGS sequence"/>
</dbReference>
<accession>A0A559LW60</accession>
<name>A0A559LW60_FUSOC</name>
<dbReference type="InterPro" id="IPR025676">
    <property type="entry name" value="Clr5_dom"/>
</dbReference>
<evidence type="ECO:0000313" key="3">
    <source>
        <dbReference type="EMBL" id="TVY79619.1"/>
    </source>
</evidence>
<evidence type="ECO:0000256" key="1">
    <source>
        <dbReference type="SAM" id="MobiDB-lite"/>
    </source>
</evidence>
<feature type="region of interest" description="Disordered" evidence="1">
    <location>
        <begin position="118"/>
        <end position="171"/>
    </location>
</feature>
<feature type="region of interest" description="Disordered" evidence="1">
    <location>
        <begin position="623"/>
        <end position="647"/>
    </location>
</feature>
<sequence>MASSRLTWVYTRQDRAKDVPKDVIDKYKDIIRQLYLDRNMTCLEVIVHLKDNHKFNLTTSQFAKATKRWGFYKQPRQAKTKALEAAIVQEPEPLGAIFDIEVDASGADDENASLVHTVDTLVPDSHIPKNTDNEGASCKEPMPENEDTSPEDRNHHQRTRPSTGQCHTADVKTSTRISIAPRTQISSTSRCLPTFLTFRRQRTLRNHDAMPESSSDYLACCYLYQDSFDCIEENIRCIGDKDTAADNFIRQFLDLMRVSTTAMMGSYAIGLLETSRIFEVVERDADERSTFSYTSAQDRMLLHAYLSRIYALIEGLEDKVQLHLGRSRQIRDELVASPNCSLSIWSVLHLQQESSQRDNPGDFLARLDIEDGEFLHSFQMCLRLCKQCLQMVEKGDSSHALVQLDSLFLHPYDAAISQDISRLIQKKSCLDTWQEAGFLFAFVWGNAQQETSIPSSWWKQVDVSGMSTTHFLAVTCRMIIHQTIISHKDVWEDFGWSYVTKELICTLYLDKIEDFMTTGRSPKDIKRDFLKHFTMHHTWSRLEPADNRSIKRVQNYQWRVLDNVIRQRMESAKDDSSVKEASQAPPLQTDIRIADSFSLGSGKSNKLSLRSTSSSHDRQRYFSALSNNPTMTRSPASGSSRGSSMNSFRRFQAASTAMTIRLKDYHGSHMQSLDEQGTNT</sequence>
<feature type="domain" description="Clr5" evidence="2">
    <location>
        <begin position="22"/>
        <end position="73"/>
    </location>
</feature>
<feature type="compositionally biased region" description="Low complexity" evidence="1">
    <location>
        <begin position="633"/>
        <end position="647"/>
    </location>
</feature>